<comment type="caution">
    <text evidence="2">The sequence shown here is derived from an EMBL/GenBank/DDBJ whole genome shotgun (WGS) entry which is preliminary data.</text>
</comment>
<evidence type="ECO:0000313" key="3">
    <source>
        <dbReference type="Proteomes" id="UP000276133"/>
    </source>
</evidence>
<name>A0A3M7T446_BRAPC</name>
<evidence type="ECO:0000313" key="2">
    <source>
        <dbReference type="EMBL" id="RNA42679.1"/>
    </source>
</evidence>
<proteinExistence type="predicted"/>
<keyword evidence="1" id="KW-1133">Transmembrane helix</keyword>
<evidence type="ECO:0000256" key="1">
    <source>
        <dbReference type="SAM" id="Phobius"/>
    </source>
</evidence>
<dbReference type="AlphaFoldDB" id="A0A3M7T446"/>
<organism evidence="2 3">
    <name type="scientific">Brachionus plicatilis</name>
    <name type="common">Marine rotifer</name>
    <name type="synonym">Brachionus muelleri</name>
    <dbReference type="NCBI Taxonomy" id="10195"/>
    <lineage>
        <taxon>Eukaryota</taxon>
        <taxon>Metazoa</taxon>
        <taxon>Spiralia</taxon>
        <taxon>Gnathifera</taxon>
        <taxon>Rotifera</taxon>
        <taxon>Eurotatoria</taxon>
        <taxon>Monogononta</taxon>
        <taxon>Pseudotrocha</taxon>
        <taxon>Ploima</taxon>
        <taxon>Brachionidae</taxon>
        <taxon>Brachionus</taxon>
    </lineage>
</organism>
<dbReference type="EMBL" id="REGN01000328">
    <property type="protein sequence ID" value="RNA42679.1"/>
    <property type="molecule type" value="Genomic_DNA"/>
</dbReference>
<keyword evidence="1" id="KW-0472">Membrane</keyword>
<reference evidence="2 3" key="1">
    <citation type="journal article" date="2018" name="Sci. Rep.">
        <title>Genomic signatures of local adaptation to the degree of environmental predictability in rotifers.</title>
        <authorList>
            <person name="Franch-Gras L."/>
            <person name="Hahn C."/>
            <person name="Garcia-Roger E.M."/>
            <person name="Carmona M.J."/>
            <person name="Serra M."/>
            <person name="Gomez A."/>
        </authorList>
    </citation>
    <scope>NUCLEOTIDE SEQUENCE [LARGE SCALE GENOMIC DNA]</scope>
    <source>
        <strain evidence="2">HYR1</strain>
    </source>
</reference>
<sequence length="222" mass="25711">MGVKYLGVVVNSKNNNIMIINLFNWKMLLKNEYSVVVSSSFVWQIEVYDQIVCLSPYFLSTICDIISEASTTSLLVPVYQATHVHLFTRFFIFVGFSLLINLTLRKASYSRNRSLHLEQIRNPLFAIGIFYILSTIVQKNKIEIKKKKTTIQILKFTIPAYNLYPFLGKFHYIRAIYRDTSSNCSCALLCNFASAQLDSKSINPLDIFEQDFCTFFLKKKIF</sequence>
<protein>
    <submittedName>
        <fullName evidence="2">Uncharacterized protein</fullName>
    </submittedName>
</protein>
<dbReference type="Proteomes" id="UP000276133">
    <property type="component" value="Unassembled WGS sequence"/>
</dbReference>
<gene>
    <name evidence="2" type="ORF">BpHYR1_053302</name>
</gene>
<keyword evidence="1" id="KW-0812">Transmembrane</keyword>
<feature type="transmembrane region" description="Helical" evidence="1">
    <location>
        <begin position="86"/>
        <end position="104"/>
    </location>
</feature>
<keyword evidence="3" id="KW-1185">Reference proteome</keyword>
<accession>A0A3M7T446</accession>